<dbReference type="Proteomes" id="UP001295469">
    <property type="component" value="Chromosome A01"/>
</dbReference>
<evidence type="ECO:0000256" key="1">
    <source>
        <dbReference type="RuleBase" id="RU369095"/>
    </source>
</evidence>
<dbReference type="GO" id="GO:0003729">
    <property type="term" value="F:mRNA binding"/>
    <property type="evidence" value="ECO:0007669"/>
    <property type="project" value="UniProtKB-UniRule"/>
</dbReference>
<organism evidence="3">
    <name type="scientific">Brassica napus</name>
    <name type="common">Rape</name>
    <dbReference type="NCBI Taxonomy" id="3708"/>
    <lineage>
        <taxon>Eukaryota</taxon>
        <taxon>Viridiplantae</taxon>
        <taxon>Streptophyta</taxon>
        <taxon>Embryophyta</taxon>
        <taxon>Tracheophyta</taxon>
        <taxon>Spermatophyta</taxon>
        <taxon>Magnoliopsida</taxon>
        <taxon>eudicotyledons</taxon>
        <taxon>Gunneridae</taxon>
        <taxon>Pentapetalae</taxon>
        <taxon>rosids</taxon>
        <taxon>malvids</taxon>
        <taxon>Brassicales</taxon>
        <taxon>Brassicaceae</taxon>
        <taxon>Brassiceae</taxon>
        <taxon>Brassica</taxon>
    </lineage>
</organism>
<feature type="region of interest" description="Disordered" evidence="2">
    <location>
        <begin position="40"/>
        <end position="102"/>
    </location>
</feature>
<dbReference type="PANTHER" id="PTHR12357">
    <property type="entry name" value="YTH YT521-B HOMOLOGY DOMAIN-CONTAINING"/>
    <property type="match status" value="1"/>
</dbReference>
<protein>
    <recommendedName>
        <fullName evidence="1">YTH domain-containing family protein</fullName>
    </recommendedName>
</protein>
<dbReference type="AlphaFoldDB" id="A0A816Y1Z1"/>
<name>A0A816Y1Z1_BRANA</name>
<evidence type="ECO:0000313" key="3">
    <source>
        <dbReference type="EMBL" id="CAF2151676.1"/>
    </source>
</evidence>
<comment type="similarity">
    <text evidence="1">Belongs to the YTHDF family.</text>
</comment>
<feature type="compositionally biased region" description="Basic and acidic residues" evidence="2">
    <location>
        <begin position="57"/>
        <end position="73"/>
    </location>
</feature>
<reference evidence="3" key="1">
    <citation type="submission" date="2021-01" db="EMBL/GenBank/DDBJ databases">
        <authorList>
            <consortium name="Genoscope - CEA"/>
            <person name="William W."/>
        </authorList>
    </citation>
    <scope>NUCLEOTIDE SEQUENCE</scope>
</reference>
<dbReference type="EMBL" id="HG994355">
    <property type="protein sequence ID" value="CAF2151676.1"/>
    <property type="molecule type" value="Genomic_DNA"/>
</dbReference>
<gene>
    <name evidence="3" type="ORF">DARMORV10_A01P24880.1</name>
</gene>
<dbReference type="PANTHER" id="PTHR12357:SF99">
    <property type="entry name" value="YTH DOMAIN-CONTAINING PROTEIN ECT2-RELATED"/>
    <property type="match status" value="1"/>
</dbReference>
<sequence>VKLEQGLKFLKIFKEHTSKICILDDVSFYEVRQKIILEKKAKQQQTHKQVSEDNSTEDEKKKSATADPAHKESPPGAQTIGDVTVDENGSVSKPVDVVENGC</sequence>
<dbReference type="GO" id="GO:1990247">
    <property type="term" value="F:N6-methyladenosine-containing RNA reader activity"/>
    <property type="evidence" value="ECO:0007669"/>
    <property type="project" value="UniProtKB-UniRule"/>
</dbReference>
<dbReference type="InterPro" id="IPR045168">
    <property type="entry name" value="YTH_prot"/>
</dbReference>
<comment type="function">
    <text evidence="1">Specifically recognizes and binds N6-methyladenosine (m6A)-containing RNAs, and regulates mRNA stability. M6A is a modification present at internal sites of mRNAs and some non-coding RNAs and plays a role in mRNA stability and processing.</text>
</comment>
<accession>A0A816Y1Z1</accession>
<feature type="non-terminal residue" evidence="3">
    <location>
        <position position="102"/>
    </location>
</feature>
<evidence type="ECO:0000256" key="2">
    <source>
        <dbReference type="SAM" id="MobiDB-lite"/>
    </source>
</evidence>
<proteinExistence type="inferred from homology"/>
<keyword evidence="1" id="KW-0694">RNA-binding</keyword>